<dbReference type="EMBL" id="BSXT01000302">
    <property type="protein sequence ID" value="GMF23876.1"/>
    <property type="molecule type" value="Genomic_DNA"/>
</dbReference>
<dbReference type="GO" id="GO:0004519">
    <property type="term" value="F:endonuclease activity"/>
    <property type="evidence" value="ECO:0007669"/>
    <property type="project" value="UniProtKB-KW"/>
</dbReference>
<keyword evidence="3" id="KW-0808">Transferase</keyword>
<evidence type="ECO:0000256" key="8">
    <source>
        <dbReference type="ARBA" id="ARBA00022801"/>
    </source>
</evidence>
<dbReference type="CDD" id="cd00303">
    <property type="entry name" value="retropepsin_like"/>
    <property type="match status" value="1"/>
</dbReference>
<evidence type="ECO:0000313" key="13">
    <source>
        <dbReference type="Proteomes" id="UP001165121"/>
    </source>
</evidence>
<keyword evidence="5" id="KW-0540">Nuclease</keyword>
<dbReference type="SUPFAM" id="SSF56672">
    <property type="entry name" value="DNA/RNA polymerases"/>
    <property type="match status" value="1"/>
</dbReference>
<evidence type="ECO:0000256" key="6">
    <source>
        <dbReference type="ARBA" id="ARBA00022750"/>
    </source>
</evidence>
<feature type="region of interest" description="Disordered" evidence="10">
    <location>
        <begin position="1"/>
        <end position="51"/>
    </location>
</feature>
<feature type="domain" description="Reverse transcriptase" evidence="11">
    <location>
        <begin position="322"/>
        <end position="502"/>
    </location>
</feature>
<dbReference type="Gene3D" id="3.30.70.270">
    <property type="match status" value="2"/>
</dbReference>
<keyword evidence="2" id="KW-0645">Protease</keyword>
<comment type="caution">
    <text evidence="12">The sequence shown here is derived from an EMBL/GenBank/DDBJ whole genome shotgun (WGS) entry which is preliminary data.</text>
</comment>
<dbReference type="CDD" id="cd09274">
    <property type="entry name" value="RNase_HI_RT_Ty3"/>
    <property type="match status" value="1"/>
</dbReference>
<dbReference type="InterPro" id="IPR000477">
    <property type="entry name" value="RT_dom"/>
</dbReference>
<evidence type="ECO:0000256" key="9">
    <source>
        <dbReference type="ARBA" id="ARBA00022918"/>
    </source>
</evidence>
<dbReference type="GO" id="GO:0003964">
    <property type="term" value="F:RNA-directed DNA polymerase activity"/>
    <property type="evidence" value="ECO:0007669"/>
    <property type="project" value="UniProtKB-KW"/>
</dbReference>
<dbReference type="OrthoDB" id="126052at2759"/>
<accession>A0A9W6U135</accession>
<dbReference type="GO" id="GO:0004190">
    <property type="term" value="F:aspartic-type endopeptidase activity"/>
    <property type="evidence" value="ECO:0007669"/>
    <property type="project" value="UniProtKB-KW"/>
</dbReference>
<evidence type="ECO:0000256" key="10">
    <source>
        <dbReference type="SAM" id="MobiDB-lite"/>
    </source>
</evidence>
<dbReference type="CDD" id="cd01647">
    <property type="entry name" value="RT_LTR"/>
    <property type="match status" value="1"/>
</dbReference>
<evidence type="ECO:0000256" key="7">
    <source>
        <dbReference type="ARBA" id="ARBA00022759"/>
    </source>
</evidence>
<dbReference type="Gene3D" id="2.40.70.10">
    <property type="entry name" value="Acid Proteases"/>
    <property type="match status" value="1"/>
</dbReference>
<dbReference type="Pfam" id="PF13650">
    <property type="entry name" value="Asp_protease_2"/>
    <property type="match status" value="1"/>
</dbReference>
<evidence type="ECO:0000259" key="11">
    <source>
        <dbReference type="PROSITE" id="PS50878"/>
    </source>
</evidence>
<dbReference type="PANTHER" id="PTHR33064:SF37">
    <property type="entry name" value="RIBONUCLEASE H"/>
    <property type="match status" value="1"/>
</dbReference>
<keyword evidence="13" id="KW-1185">Reference proteome</keyword>
<dbReference type="InterPro" id="IPR021109">
    <property type="entry name" value="Peptidase_aspartic_dom_sf"/>
</dbReference>
<dbReference type="Pfam" id="PF17917">
    <property type="entry name" value="RT_RNaseH"/>
    <property type="match status" value="1"/>
</dbReference>
<keyword evidence="9" id="KW-0695">RNA-directed DNA polymerase</keyword>
<gene>
    <name evidence="12" type="ORF">Pfra01_000387300</name>
</gene>
<dbReference type="Pfam" id="PF00078">
    <property type="entry name" value="RVT_1"/>
    <property type="match status" value="1"/>
</dbReference>
<evidence type="ECO:0000256" key="2">
    <source>
        <dbReference type="ARBA" id="ARBA00022670"/>
    </source>
</evidence>
<dbReference type="AlphaFoldDB" id="A0A9W6U135"/>
<evidence type="ECO:0000313" key="12">
    <source>
        <dbReference type="EMBL" id="GMF23876.1"/>
    </source>
</evidence>
<dbReference type="InterPro" id="IPR041373">
    <property type="entry name" value="RT_RNaseH"/>
</dbReference>
<organism evidence="12 13">
    <name type="scientific">Phytophthora fragariaefolia</name>
    <dbReference type="NCBI Taxonomy" id="1490495"/>
    <lineage>
        <taxon>Eukaryota</taxon>
        <taxon>Sar</taxon>
        <taxon>Stramenopiles</taxon>
        <taxon>Oomycota</taxon>
        <taxon>Peronosporomycetes</taxon>
        <taxon>Peronosporales</taxon>
        <taxon>Peronosporaceae</taxon>
        <taxon>Phytophthora</taxon>
    </lineage>
</organism>
<proteinExistence type="predicted"/>
<name>A0A9W6U135_9STRA</name>
<evidence type="ECO:0000256" key="3">
    <source>
        <dbReference type="ARBA" id="ARBA00022679"/>
    </source>
</evidence>
<evidence type="ECO:0000256" key="4">
    <source>
        <dbReference type="ARBA" id="ARBA00022695"/>
    </source>
</evidence>
<dbReference type="PANTHER" id="PTHR33064">
    <property type="entry name" value="POL PROTEIN"/>
    <property type="match status" value="1"/>
</dbReference>
<dbReference type="PROSITE" id="PS50878">
    <property type="entry name" value="RT_POL"/>
    <property type="match status" value="1"/>
</dbReference>
<reference evidence="12" key="1">
    <citation type="submission" date="2023-04" db="EMBL/GenBank/DDBJ databases">
        <title>Phytophthora fragariaefolia NBRC 109709.</title>
        <authorList>
            <person name="Ichikawa N."/>
            <person name="Sato H."/>
            <person name="Tonouchi N."/>
        </authorList>
    </citation>
    <scope>NUCLEOTIDE SEQUENCE</scope>
    <source>
        <strain evidence="12">NBRC 109709</strain>
    </source>
</reference>
<keyword evidence="8" id="KW-0378">Hydrolase</keyword>
<dbReference type="InterPro" id="IPR043128">
    <property type="entry name" value="Rev_trsase/Diguanyl_cyclase"/>
</dbReference>
<evidence type="ECO:0000256" key="1">
    <source>
        <dbReference type="ARBA" id="ARBA00012493"/>
    </source>
</evidence>
<sequence>MAPSRKNESSIAKAKAGKANKRAVDPSTAAPTSTRAQTTRKELKPPKSGCWPCQGQHWLRDGPTATDEVRARAAEKMKEVKERAKVKTVQTAPQPGEVLVNKLLALPYCADSGSDLTIIPRTVVDDLVALGNKVDVFPLPHPVEATVAGGSTVTCQDDVTVDIVLQTAVGTVHLREVKCLIMEGSETDFLLGNDTLVSLGIDANQQLEQLAGGDIPEDSDPFEADDRSDVDLSAAEVHGKLVEVGVAADNGFDPAYIAFLHDTVMEYEDIFRIDIGADPPAEIEPLRIKLVDDAKPFRARARRYAPAQRKFLREYAKRLEQLGLIRQNNRSHWACAAVPVAKPKSPGVFRMTIDYRPVNAMTVPIAGSAQDVVDSAEEAEETYGFADFDMPKGFWQFPLHPDSQEIMSFVTTDTVYTPNRVAQGATDSATHFQNEMQRVHAKQLYKNLLVWIDDILVYAKDAPTFIEALKQFFDTCRAHRLKLSVSKSCLFQKEIRWCGRIFSGAGIRHDPARIEALQSLPFPMTATDLQQFVCAAGWMRDTIVDFARIMRPLHDKLEAVLRVCGRTKKMAAGTKLTWTTAEEGDFTAAKQLLSSSQLLHFPKPTAIVAVFSDASELGWGLVITQVECWVPDLPADQQQHQLLICKSGVFDETERRWSIIEKEAYPIIWAARNLGYLLIRPTGFRLFCDHKNLIYVFSPSHEVKRHVRGKLQRWSLSLTGLDYSIEHIDGPANVWADLLSR</sequence>
<keyword evidence="4" id="KW-0548">Nucleotidyltransferase</keyword>
<keyword evidence="7" id="KW-0255">Endonuclease</keyword>
<keyword evidence="6" id="KW-0064">Aspartyl protease</keyword>
<dbReference type="GO" id="GO:0006508">
    <property type="term" value="P:proteolysis"/>
    <property type="evidence" value="ECO:0007669"/>
    <property type="project" value="UniProtKB-KW"/>
</dbReference>
<dbReference type="Gene3D" id="3.10.10.10">
    <property type="entry name" value="HIV Type 1 Reverse Transcriptase, subunit A, domain 1"/>
    <property type="match status" value="1"/>
</dbReference>
<protein>
    <recommendedName>
        <fullName evidence="1">RNA-directed DNA polymerase</fullName>
        <ecNumber evidence="1">2.7.7.49</ecNumber>
    </recommendedName>
</protein>
<dbReference type="InterPro" id="IPR043502">
    <property type="entry name" value="DNA/RNA_pol_sf"/>
</dbReference>
<dbReference type="Proteomes" id="UP001165121">
    <property type="component" value="Unassembled WGS sequence"/>
</dbReference>
<dbReference type="InterPro" id="IPR051320">
    <property type="entry name" value="Viral_Replic_Matur_Polypro"/>
</dbReference>
<dbReference type="EC" id="2.7.7.49" evidence="1"/>
<evidence type="ECO:0000256" key="5">
    <source>
        <dbReference type="ARBA" id="ARBA00022722"/>
    </source>
</evidence>